<name>A0AAV0ERQ9_9ASTE</name>
<accession>A0AAV0ERQ9</accession>
<dbReference type="AlphaFoldDB" id="A0AAV0ERQ9"/>
<comment type="caution">
    <text evidence="1">The sequence shown here is derived from an EMBL/GenBank/DDBJ whole genome shotgun (WGS) entry which is preliminary data.</text>
</comment>
<evidence type="ECO:0000313" key="2">
    <source>
        <dbReference type="Proteomes" id="UP001152523"/>
    </source>
</evidence>
<reference evidence="1" key="1">
    <citation type="submission" date="2022-07" db="EMBL/GenBank/DDBJ databases">
        <authorList>
            <person name="Macas J."/>
            <person name="Novak P."/>
            <person name="Neumann P."/>
        </authorList>
    </citation>
    <scope>NUCLEOTIDE SEQUENCE</scope>
</reference>
<evidence type="ECO:0000313" key="1">
    <source>
        <dbReference type="EMBL" id="CAH9125934.1"/>
    </source>
</evidence>
<keyword evidence="2" id="KW-1185">Reference proteome</keyword>
<sequence>MLTGLGRRCGFPLQRELPSCMGLSIPLSLSGGATPSKDREALAKLEDESLEAKIIQASVTASVALGEHIRRLEQMPLRKIQSAKTLKMLVVTNTEAVRKMAELEETLRLATEGMDQSLKDAEAKCKAIAEKAAAEEAQKAATKAEADK</sequence>
<proteinExistence type="predicted"/>
<organism evidence="1 2">
    <name type="scientific">Cuscuta epithymum</name>
    <dbReference type="NCBI Taxonomy" id="186058"/>
    <lineage>
        <taxon>Eukaryota</taxon>
        <taxon>Viridiplantae</taxon>
        <taxon>Streptophyta</taxon>
        <taxon>Embryophyta</taxon>
        <taxon>Tracheophyta</taxon>
        <taxon>Spermatophyta</taxon>
        <taxon>Magnoliopsida</taxon>
        <taxon>eudicotyledons</taxon>
        <taxon>Gunneridae</taxon>
        <taxon>Pentapetalae</taxon>
        <taxon>asterids</taxon>
        <taxon>lamiids</taxon>
        <taxon>Solanales</taxon>
        <taxon>Convolvulaceae</taxon>
        <taxon>Cuscuteae</taxon>
        <taxon>Cuscuta</taxon>
        <taxon>Cuscuta subgen. Cuscuta</taxon>
    </lineage>
</organism>
<protein>
    <submittedName>
        <fullName evidence="1">Uncharacterized protein</fullName>
    </submittedName>
</protein>
<dbReference type="Proteomes" id="UP001152523">
    <property type="component" value="Unassembled WGS sequence"/>
</dbReference>
<gene>
    <name evidence="1" type="ORF">CEPIT_LOCUS27143</name>
</gene>
<dbReference type="EMBL" id="CAMAPF010000938">
    <property type="protein sequence ID" value="CAH9125934.1"/>
    <property type="molecule type" value="Genomic_DNA"/>
</dbReference>